<keyword evidence="1" id="KW-0812">Transmembrane</keyword>
<keyword evidence="1" id="KW-0472">Membrane</keyword>
<evidence type="ECO:0000256" key="1">
    <source>
        <dbReference type="SAM" id="Phobius"/>
    </source>
</evidence>
<dbReference type="EMBL" id="CM017697">
    <property type="protein sequence ID" value="TYG99077.1"/>
    <property type="molecule type" value="Genomic_DNA"/>
</dbReference>
<keyword evidence="1" id="KW-1133">Transmembrane helix</keyword>
<evidence type="ECO:0000313" key="3">
    <source>
        <dbReference type="Proteomes" id="UP000323506"/>
    </source>
</evidence>
<dbReference type="EMBL" id="CM017697">
    <property type="protein sequence ID" value="TYG99076.1"/>
    <property type="molecule type" value="Genomic_DNA"/>
</dbReference>
<keyword evidence="3" id="KW-1185">Reference proteome</keyword>
<dbReference type="EMBL" id="CM017697">
    <property type="protein sequence ID" value="TYG99078.1"/>
    <property type="molecule type" value="Genomic_DNA"/>
</dbReference>
<sequence>MVCLITGHHLQIVLSFPKNPSAAFDSFSVFSIVCYPILFIFHKAILNLAAYSIFPPNTHKDGVVPLLPGVFLLPFLALLLQFYEPRCSRFY</sequence>
<feature type="transmembrane region" description="Helical" evidence="1">
    <location>
        <begin position="63"/>
        <end position="83"/>
    </location>
</feature>
<evidence type="ECO:0000313" key="2">
    <source>
        <dbReference type="EMBL" id="TYG99076.1"/>
    </source>
</evidence>
<protein>
    <submittedName>
        <fullName evidence="2">Uncharacterized protein</fullName>
    </submittedName>
</protein>
<gene>
    <name evidence="2" type="ORF">ES288_A10G167400v1</name>
</gene>
<dbReference type="Proteomes" id="UP000323506">
    <property type="component" value="Chromosome A10"/>
</dbReference>
<proteinExistence type="predicted"/>
<reference evidence="2 3" key="1">
    <citation type="submission" date="2019-06" db="EMBL/GenBank/DDBJ databases">
        <title>WGS assembly of Gossypium darwinii.</title>
        <authorList>
            <person name="Chen Z.J."/>
            <person name="Sreedasyam A."/>
            <person name="Ando A."/>
            <person name="Song Q."/>
            <person name="De L."/>
            <person name="Hulse-Kemp A."/>
            <person name="Ding M."/>
            <person name="Ye W."/>
            <person name="Kirkbride R."/>
            <person name="Jenkins J."/>
            <person name="Plott C."/>
            <person name="Lovell J."/>
            <person name="Lin Y.-M."/>
            <person name="Vaughn R."/>
            <person name="Liu B."/>
            <person name="Li W."/>
            <person name="Simpson S."/>
            <person name="Scheffler B."/>
            <person name="Saski C."/>
            <person name="Grover C."/>
            <person name="Hu G."/>
            <person name="Conover J."/>
            <person name="Carlson J."/>
            <person name="Shu S."/>
            <person name="Boston L."/>
            <person name="Williams M."/>
            <person name="Peterson D."/>
            <person name="Mcgee K."/>
            <person name="Jones D."/>
            <person name="Wendel J."/>
            <person name="Stelly D."/>
            <person name="Grimwood J."/>
            <person name="Schmutz J."/>
        </authorList>
    </citation>
    <scope>NUCLEOTIDE SEQUENCE [LARGE SCALE GENOMIC DNA]</scope>
    <source>
        <strain evidence="2">1808015.09</strain>
    </source>
</reference>
<feature type="transmembrane region" description="Helical" evidence="1">
    <location>
        <begin position="27"/>
        <end position="51"/>
    </location>
</feature>
<organism evidence="2 3">
    <name type="scientific">Gossypium darwinii</name>
    <name type="common">Darwin's cotton</name>
    <name type="synonym">Gossypium barbadense var. darwinii</name>
    <dbReference type="NCBI Taxonomy" id="34276"/>
    <lineage>
        <taxon>Eukaryota</taxon>
        <taxon>Viridiplantae</taxon>
        <taxon>Streptophyta</taxon>
        <taxon>Embryophyta</taxon>
        <taxon>Tracheophyta</taxon>
        <taxon>Spermatophyta</taxon>
        <taxon>Magnoliopsida</taxon>
        <taxon>eudicotyledons</taxon>
        <taxon>Gunneridae</taxon>
        <taxon>Pentapetalae</taxon>
        <taxon>rosids</taxon>
        <taxon>malvids</taxon>
        <taxon>Malvales</taxon>
        <taxon>Malvaceae</taxon>
        <taxon>Malvoideae</taxon>
        <taxon>Gossypium</taxon>
    </lineage>
</organism>
<dbReference type="AlphaFoldDB" id="A0A5D2EZA0"/>
<accession>A0A5D2EZA0</accession>
<name>A0A5D2EZA0_GOSDA</name>